<dbReference type="RefSeq" id="WP_244312274.1">
    <property type="nucleotide sequence ID" value="NZ_BJLF01000006.1"/>
</dbReference>
<keyword evidence="8" id="KW-1185">Reference proteome</keyword>
<feature type="short sequence motif" description="DGA/G" evidence="4">
    <location>
        <begin position="273"/>
        <end position="275"/>
    </location>
</feature>
<evidence type="ECO:0000256" key="5">
    <source>
        <dbReference type="SAM" id="SignalP"/>
    </source>
</evidence>
<gene>
    <name evidence="7" type="ORF">VIN01S_15880</name>
</gene>
<evidence type="ECO:0000256" key="1">
    <source>
        <dbReference type="ARBA" id="ARBA00022801"/>
    </source>
</evidence>
<evidence type="ECO:0000256" key="2">
    <source>
        <dbReference type="ARBA" id="ARBA00022963"/>
    </source>
</evidence>
<evidence type="ECO:0000256" key="4">
    <source>
        <dbReference type="PROSITE-ProRule" id="PRU01161"/>
    </source>
</evidence>
<keyword evidence="7" id="KW-0449">Lipoprotein</keyword>
<dbReference type="Pfam" id="PF01734">
    <property type="entry name" value="Patatin"/>
    <property type="match status" value="1"/>
</dbReference>
<dbReference type="InterPro" id="IPR016035">
    <property type="entry name" value="Acyl_Trfase/lysoPLipase"/>
</dbReference>
<keyword evidence="5" id="KW-0732">Signal</keyword>
<dbReference type="GO" id="GO:0016042">
    <property type="term" value="P:lipid catabolic process"/>
    <property type="evidence" value="ECO:0007669"/>
    <property type="project" value="UniProtKB-UniRule"/>
</dbReference>
<feature type="active site" description="Proton acceptor" evidence="4">
    <location>
        <position position="273"/>
    </location>
</feature>
<keyword evidence="2 4" id="KW-0442">Lipid degradation</keyword>
<dbReference type="PROSITE" id="PS51635">
    <property type="entry name" value="PNPLA"/>
    <property type="match status" value="1"/>
</dbReference>
<dbReference type="PANTHER" id="PTHR14226:SF78">
    <property type="entry name" value="SLR0060 PROTEIN"/>
    <property type="match status" value="1"/>
</dbReference>
<proteinExistence type="predicted"/>
<feature type="signal peptide" evidence="5">
    <location>
        <begin position="1"/>
        <end position="21"/>
    </location>
</feature>
<evidence type="ECO:0000259" key="6">
    <source>
        <dbReference type="PROSITE" id="PS51635"/>
    </source>
</evidence>
<comment type="caution">
    <text evidence="7">The sequence shown here is derived from an EMBL/GenBank/DDBJ whole genome shotgun (WGS) entry which is preliminary data.</text>
</comment>
<comment type="caution">
    <text evidence="4">Lacks conserved residue(s) required for the propagation of feature annotation.</text>
</comment>
<dbReference type="Gene3D" id="3.40.1090.10">
    <property type="entry name" value="Cytosolic phospholipase A2 catalytic domain"/>
    <property type="match status" value="1"/>
</dbReference>
<reference evidence="7 8" key="1">
    <citation type="submission" date="2019-06" db="EMBL/GenBank/DDBJ databases">
        <title>Whole genome shotgun sequence of Vibrio inusitatus NBRC 102082.</title>
        <authorList>
            <person name="Hosoyama A."/>
            <person name="Uohara A."/>
            <person name="Ohji S."/>
            <person name="Ichikawa N."/>
        </authorList>
    </citation>
    <scope>NUCLEOTIDE SEQUENCE [LARGE SCALE GENOMIC DNA]</scope>
    <source>
        <strain evidence="7 8">NBRC 102082</strain>
    </source>
</reference>
<dbReference type="Proteomes" id="UP000318717">
    <property type="component" value="Unassembled WGS sequence"/>
</dbReference>
<dbReference type="InterPro" id="IPR050301">
    <property type="entry name" value="NTE"/>
</dbReference>
<keyword evidence="1 4" id="KW-0378">Hydrolase</keyword>
<dbReference type="PANTHER" id="PTHR14226">
    <property type="entry name" value="NEUROPATHY TARGET ESTERASE/SWISS CHEESE D.MELANOGASTER"/>
    <property type="match status" value="1"/>
</dbReference>
<dbReference type="EMBL" id="BJLF01000006">
    <property type="protein sequence ID" value="GEA50784.1"/>
    <property type="molecule type" value="Genomic_DNA"/>
</dbReference>
<feature type="chain" id="PRO_5021422377" evidence="5">
    <location>
        <begin position="22"/>
        <end position="451"/>
    </location>
</feature>
<organism evidence="7 8">
    <name type="scientific">Vibrio inusitatus NBRC 102082</name>
    <dbReference type="NCBI Taxonomy" id="1219070"/>
    <lineage>
        <taxon>Bacteria</taxon>
        <taxon>Pseudomonadati</taxon>
        <taxon>Pseudomonadota</taxon>
        <taxon>Gammaproteobacteria</taxon>
        <taxon>Vibrionales</taxon>
        <taxon>Vibrionaceae</taxon>
        <taxon>Vibrio</taxon>
    </lineage>
</organism>
<protein>
    <submittedName>
        <fullName evidence="7">Lipoprotein</fullName>
    </submittedName>
</protein>
<evidence type="ECO:0000313" key="8">
    <source>
        <dbReference type="Proteomes" id="UP000318717"/>
    </source>
</evidence>
<feature type="domain" description="PNPLA" evidence="6">
    <location>
        <begin position="55"/>
        <end position="286"/>
    </location>
</feature>
<keyword evidence="3 4" id="KW-0443">Lipid metabolism</keyword>
<sequence length="451" mass="50458">MNAYTLTISMMASLSLLGCSAKNETNNQPQKIYTNQTPYSASSFDNTQDEVTVILSFSGGGTRAAALSYGVLEGLRDTTITIDGKYVNLLDEVDVISSVSGGSFTAAYYGLYGERTFEDYKEAFLYHEVTDDLASIFLSPVRWFSSKTRTREATDYYKSHIFGETTYADLPRDNAPYIVINATDISTGTRFSFTQDYFDMLCSDLNSFSVSSAVAASSAVPLLFTPVVLRNHDECLTELESVYDRSNYRKRNAVAAIEQYKDKEHTKYIHLVDGGITDNLGLIAIYELIAHMRLNDSKKLELRNDRGVLKPLVVISVDAATNPELGIAESVDPPSLKQTVDSITDIQLHRYNDSTKDLIVKEMDDWASEALSNGDVVSPYFVEVSFSKTMDSDTQFLLNQIRTDFNLANEDVDLLIDEGYQQLHVDKTFQNFLNSYSYNSMDLTDSDKDVK</sequence>
<evidence type="ECO:0000256" key="3">
    <source>
        <dbReference type="ARBA" id="ARBA00023098"/>
    </source>
</evidence>
<dbReference type="AlphaFoldDB" id="A0A4Y3HWY5"/>
<feature type="active site" description="Nucleophile" evidence="4">
    <location>
        <position position="100"/>
    </location>
</feature>
<dbReference type="InterPro" id="IPR002641">
    <property type="entry name" value="PNPLA_dom"/>
</dbReference>
<accession>A0A4Y3HWY5</accession>
<evidence type="ECO:0000313" key="7">
    <source>
        <dbReference type="EMBL" id="GEA50784.1"/>
    </source>
</evidence>
<name>A0A4Y3HWY5_9VIBR</name>
<dbReference type="SUPFAM" id="SSF52151">
    <property type="entry name" value="FabD/lysophospholipase-like"/>
    <property type="match status" value="1"/>
</dbReference>
<dbReference type="GO" id="GO:0016787">
    <property type="term" value="F:hydrolase activity"/>
    <property type="evidence" value="ECO:0007669"/>
    <property type="project" value="UniProtKB-UniRule"/>
</dbReference>